<comment type="caution">
    <text evidence="2">The sequence shown here is derived from an EMBL/GenBank/DDBJ whole genome shotgun (WGS) entry which is preliminary data.</text>
</comment>
<feature type="non-terminal residue" evidence="2">
    <location>
        <position position="1"/>
    </location>
</feature>
<dbReference type="EMBL" id="AAMJIC010000075">
    <property type="protein sequence ID" value="EDH9461212.1"/>
    <property type="molecule type" value="Genomic_DNA"/>
</dbReference>
<gene>
    <name evidence="2" type="ORF">CC453_20665</name>
</gene>
<evidence type="ECO:0000313" key="2">
    <source>
        <dbReference type="EMBL" id="EDH9461212.1"/>
    </source>
</evidence>
<organism evidence="2">
    <name type="scientific">Salmonella typhimurium</name>
    <dbReference type="NCBI Taxonomy" id="90371"/>
    <lineage>
        <taxon>Bacteria</taxon>
        <taxon>Pseudomonadati</taxon>
        <taxon>Pseudomonadota</taxon>
        <taxon>Gammaproteobacteria</taxon>
        <taxon>Enterobacterales</taxon>
        <taxon>Enterobacteriaceae</taxon>
        <taxon>Salmonella</taxon>
    </lineage>
</organism>
<name>A0A636B8B1_SALTM</name>
<sequence>TNYLRGLVELPPETSSKVAVEKDRRRMKANQIRRAVKRHSQIAGGRRSGGRNNNG</sequence>
<protein>
    <submittedName>
        <fullName evidence="2">23S rRNA pseudouridylate synthase</fullName>
    </submittedName>
</protein>
<evidence type="ECO:0000256" key="1">
    <source>
        <dbReference type="SAM" id="MobiDB-lite"/>
    </source>
</evidence>
<proteinExistence type="predicted"/>
<accession>A0A636B8B1</accession>
<dbReference type="AlphaFoldDB" id="A0A636B8B1"/>
<feature type="region of interest" description="Disordered" evidence="1">
    <location>
        <begin position="20"/>
        <end position="55"/>
    </location>
</feature>
<reference evidence="2" key="1">
    <citation type="submission" date="2018-07" db="EMBL/GenBank/DDBJ databases">
        <authorList>
            <person name="Ashton P.M."/>
            <person name="Dallman T."/>
            <person name="Nair S."/>
            <person name="De Pinna E."/>
            <person name="Peters T."/>
            <person name="Grant K."/>
        </authorList>
    </citation>
    <scope>NUCLEOTIDE SEQUENCE</scope>
    <source>
        <strain evidence="2">351313</strain>
    </source>
</reference>